<evidence type="ECO:0000256" key="4">
    <source>
        <dbReference type="ARBA" id="ARBA00022801"/>
    </source>
</evidence>
<keyword evidence="3" id="KW-0479">Metal-binding</keyword>
<dbReference type="PANTHER" id="PTHR42904:SF8">
    <property type="entry name" value="NAD(+) DIPHOSPHATASE"/>
    <property type="match status" value="1"/>
</dbReference>
<evidence type="ECO:0000256" key="3">
    <source>
        <dbReference type="ARBA" id="ARBA00022723"/>
    </source>
</evidence>
<dbReference type="GO" id="GO:0046872">
    <property type="term" value="F:metal ion binding"/>
    <property type="evidence" value="ECO:0007669"/>
    <property type="project" value="UniProtKB-KW"/>
</dbReference>
<dbReference type="Pfam" id="PF09297">
    <property type="entry name" value="Zn_ribbon_NUD"/>
    <property type="match status" value="1"/>
</dbReference>
<evidence type="ECO:0000256" key="5">
    <source>
        <dbReference type="ARBA" id="ARBA00022842"/>
    </source>
</evidence>
<evidence type="ECO:0000256" key="2">
    <source>
        <dbReference type="ARBA" id="ARBA00012381"/>
    </source>
</evidence>
<dbReference type="NCBIfam" id="NF001299">
    <property type="entry name" value="PRK00241.1"/>
    <property type="match status" value="1"/>
</dbReference>
<dbReference type="GO" id="GO:0005829">
    <property type="term" value="C:cytosol"/>
    <property type="evidence" value="ECO:0007669"/>
    <property type="project" value="TreeGrafter"/>
</dbReference>
<comment type="caution">
    <text evidence="8">The sequence shown here is derived from an EMBL/GenBank/DDBJ whole genome shotgun (WGS) entry which is preliminary data.</text>
</comment>
<reference evidence="9" key="1">
    <citation type="submission" date="2019-09" db="EMBL/GenBank/DDBJ databases">
        <title>Mumia zhuanghuii sp. nov. isolated from the intestinal contents of plateau pika (Ochotona curzoniae) in the Qinghai-Tibet plateau of China.</title>
        <authorList>
            <person name="Tian Z."/>
        </authorList>
    </citation>
    <scope>NUCLEOTIDE SEQUENCE [LARGE SCALE GENOMIC DNA]</scope>
    <source>
        <strain evidence="9">DSM 25564</strain>
    </source>
</reference>
<keyword evidence="5" id="KW-0460">Magnesium</keyword>
<dbReference type="GO" id="GO:0019677">
    <property type="term" value="P:NAD+ catabolic process"/>
    <property type="evidence" value="ECO:0007669"/>
    <property type="project" value="TreeGrafter"/>
</dbReference>
<dbReference type="InterPro" id="IPR049734">
    <property type="entry name" value="NudC-like_C"/>
</dbReference>
<dbReference type="Proteomes" id="UP000327039">
    <property type="component" value="Unassembled WGS sequence"/>
</dbReference>
<dbReference type="Gene3D" id="3.90.79.20">
    <property type="match status" value="1"/>
</dbReference>
<evidence type="ECO:0000256" key="6">
    <source>
        <dbReference type="ARBA" id="ARBA00023027"/>
    </source>
</evidence>
<sequence length="299" mass="31508">MPSQPPSGFVLDAAADERPQPDLIERLRATPTTRVLAVRGDRAQLRGGALVWRAPADVAEAAEWGFLGRDEDGDAVLVAALPPIAGVIADETGAAGWESLRMSAGDLAPTEAAAFVTAVALARWFADFGFCPRCGAPALLRQSGWSRRCTGCGREQFPRTDPAIIVAVRDAADEHILLGQNASWAAAGRFSTFAGFVEAGESLESAVSRELLEEAGVQVADATYRSSQAWPYPRSLMLGFHATAVDPAAARPDGEEIVAVRWFSRAEIADALAGTGPVALPGSASIARRLIRDWCEGGA</sequence>
<dbReference type="InterPro" id="IPR015376">
    <property type="entry name" value="Znr_NADH_PPase"/>
</dbReference>
<dbReference type="GO" id="GO:0006742">
    <property type="term" value="P:NADP+ catabolic process"/>
    <property type="evidence" value="ECO:0007669"/>
    <property type="project" value="TreeGrafter"/>
</dbReference>
<feature type="domain" description="Nudix hydrolase" evidence="7">
    <location>
        <begin position="158"/>
        <end position="285"/>
    </location>
</feature>
<dbReference type="PANTHER" id="PTHR42904">
    <property type="entry name" value="NUDIX HYDROLASE, NUDC SUBFAMILY"/>
    <property type="match status" value="1"/>
</dbReference>
<protein>
    <recommendedName>
        <fullName evidence="2">NAD(+) diphosphatase</fullName>
        <ecNumber evidence="2">3.6.1.22</ecNumber>
    </recommendedName>
</protein>
<dbReference type="CDD" id="cd03429">
    <property type="entry name" value="NUDIX_NADH_pyrophosphatase_Nudt13"/>
    <property type="match status" value="1"/>
</dbReference>
<keyword evidence="6" id="KW-0520">NAD</keyword>
<accession>A0A5J5IQ05</accession>
<name>A0A5J5IQ05_9MICO</name>
<dbReference type="Pfam" id="PF00293">
    <property type="entry name" value="NUDIX"/>
    <property type="match status" value="1"/>
</dbReference>
<dbReference type="InterPro" id="IPR050241">
    <property type="entry name" value="NAD-cap_RNA_hydrolase_NudC"/>
</dbReference>
<dbReference type="PROSITE" id="PS51462">
    <property type="entry name" value="NUDIX"/>
    <property type="match status" value="1"/>
</dbReference>
<evidence type="ECO:0000313" key="8">
    <source>
        <dbReference type="EMBL" id="KAA9086696.1"/>
    </source>
</evidence>
<dbReference type="InterPro" id="IPR015797">
    <property type="entry name" value="NUDIX_hydrolase-like_dom_sf"/>
</dbReference>
<proteinExistence type="predicted"/>
<dbReference type="GO" id="GO:0035529">
    <property type="term" value="F:NADH pyrophosphatase activity"/>
    <property type="evidence" value="ECO:0007669"/>
    <property type="project" value="TreeGrafter"/>
</dbReference>
<dbReference type="InterPro" id="IPR000086">
    <property type="entry name" value="NUDIX_hydrolase_dom"/>
</dbReference>
<dbReference type="PROSITE" id="PS00893">
    <property type="entry name" value="NUDIX_BOX"/>
    <property type="match status" value="1"/>
</dbReference>
<dbReference type="EMBL" id="VYRZ01000002">
    <property type="protein sequence ID" value="KAA9086696.1"/>
    <property type="molecule type" value="Genomic_DNA"/>
</dbReference>
<dbReference type="SUPFAM" id="SSF55811">
    <property type="entry name" value="Nudix"/>
    <property type="match status" value="1"/>
</dbReference>
<comment type="cofactor">
    <cofactor evidence="1">
        <name>Mg(2+)</name>
        <dbReference type="ChEBI" id="CHEBI:18420"/>
    </cofactor>
</comment>
<dbReference type="EC" id="3.6.1.22" evidence="2"/>
<evidence type="ECO:0000259" key="7">
    <source>
        <dbReference type="PROSITE" id="PS51462"/>
    </source>
</evidence>
<organism evidence="8 9">
    <name type="scientific">Microbacterium radiodurans</name>
    <dbReference type="NCBI Taxonomy" id="661398"/>
    <lineage>
        <taxon>Bacteria</taxon>
        <taxon>Bacillati</taxon>
        <taxon>Actinomycetota</taxon>
        <taxon>Actinomycetes</taxon>
        <taxon>Micrococcales</taxon>
        <taxon>Microbacteriaceae</taxon>
        <taxon>Microbacterium</taxon>
    </lineage>
</organism>
<dbReference type="InterPro" id="IPR020084">
    <property type="entry name" value="NUDIX_hydrolase_CS"/>
</dbReference>
<evidence type="ECO:0000313" key="9">
    <source>
        <dbReference type="Proteomes" id="UP000327039"/>
    </source>
</evidence>
<keyword evidence="4 8" id="KW-0378">Hydrolase</keyword>
<dbReference type="RefSeq" id="WP_150418868.1">
    <property type="nucleotide sequence ID" value="NZ_VYRZ01000002.1"/>
</dbReference>
<keyword evidence="9" id="KW-1185">Reference proteome</keyword>
<gene>
    <name evidence="8" type="primary">nudC</name>
    <name evidence="8" type="ORF">F6B42_06730</name>
</gene>
<evidence type="ECO:0000256" key="1">
    <source>
        <dbReference type="ARBA" id="ARBA00001946"/>
    </source>
</evidence>
<dbReference type="Gene3D" id="3.90.79.10">
    <property type="entry name" value="Nucleoside Triphosphate Pyrophosphohydrolase"/>
    <property type="match status" value="1"/>
</dbReference>
<dbReference type="OrthoDB" id="9791656at2"/>
<dbReference type="AlphaFoldDB" id="A0A5J5IQ05"/>